<organism evidence="1 2">
    <name type="scientific">Enterobacter agglomerans</name>
    <name type="common">Erwinia herbicola</name>
    <name type="synonym">Pantoea agglomerans</name>
    <dbReference type="NCBI Taxonomy" id="549"/>
    <lineage>
        <taxon>Bacteria</taxon>
        <taxon>Pseudomonadati</taxon>
        <taxon>Pseudomonadota</taxon>
        <taxon>Gammaproteobacteria</taxon>
        <taxon>Enterobacterales</taxon>
        <taxon>Erwiniaceae</taxon>
        <taxon>Pantoea</taxon>
        <taxon>Pantoea agglomerans group</taxon>
    </lineage>
</organism>
<dbReference type="Proteomes" id="UP000254640">
    <property type="component" value="Unassembled WGS sequence"/>
</dbReference>
<gene>
    <name evidence="1" type="ORF">NCTC9381_03040</name>
</gene>
<dbReference type="AlphaFoldDB" id="A0A379AHS4"/>
<reference evidence="1 2" key="1">
    <citation type="submission" date="2018-06" db="EMBL/GenBank/DDBJ databases">
        <authorList>
            <consortium name="Pathogen Informatics"/>
            <person name="Doyle S."/>
        </authorList>
    </citation>
    <scope>NUCLEOTIDE SEQUENCE [LARGE SCALE GENOMIC DNA]</scope>
    <source>
        <strain evidence="1 2">NCTC9381</strain>
    </source>
</reference>
<evidence type="ECO:0000313" key="1">
    <source>
        <dbReference type="EMBL" id="SUB17118.1"/>
    </source>
</evidence>
<keyword evidence="2" id="KW-1185">Reference proteome</keyword>
<evidence type="ECO:0000313" key="2">
    <source>
        <dbReference type="Proteomes" id="UP000254640"/>
    </source>
</evidence>
<sequence>MEKKGGNNLARARQVQSRLAVCQFGVVVAFQDALIGHT</sequence>
<accession>A0A379AHS4</accession>
<proteinExistence type="predicted"/>
<protein>
    <submittedName>
        <fullName evidence="1">Uncharacterized protein</fullName>
    </submittedName>
</protein>
<name>A0A379AHS4_ENTAG</name>
<dbReference type="EMBL" id="UGSO01000001">
    <property type="protein sequence ID" value="SUB17118.1"/>
    <property type="molecule type" value="Genomic_DNA"/>
</dbReference>